<keyword evidence="8" id="KW-0503">Monooxygenase</keyword>
<evidence type="ECO:0000313" key="9">
    <source>
        <dbReference type="Proteomes" id="UP000185491"/>
    </source>
</evidence>
<comment type="similarity">
    <text evidence="2">Belongs to the PheA/TfdB FAD monooxygenase family.</text>
</comment>
<dbReference type="PANTHER" id="PTHR43004">
    <property type="entry name" value="TRK SYSTEM POTASSIUM UPTAKE PROTEIN"/>
    <property type="match status" value="1"/>
</dbReference>
<dbReference type="PANTHER" id="PTHR43004:SF19">
    <property type="entry name" value="BINDING MONOOXYGENASE, PUTATIVE (JCVI)-RELATED"/>
    <property type="match status" value="1"/>
</dbReference>
<evidence type="ECO:0000256" key="1">
    <source>
        <dbReference type="ARBA" id="ARBA00001974"/>
    </source>
</evidence>
<keyword evidence="5 8" id="KW-0560">Oxidoreductase</keyword>
<dbReference type="Proteomes" id="UP000185491">
    <property type="component" value="Chromosome"/>
</dbReference>
<evidence type="ECO:0000259" key="7">
    <source>
        <dbReference type="Pfam" id="PF07976"/>
    </source>
</evidence>
<dbReference type="InterPro" id="IPR036188">
    <property type="entry name" value="FAD/NAD-bd_sf"/>
</dbReference>
<dbReference type="CDD" id="cd02979">
    <property type="entry name" value="PHOX_C"/>
    <property type="match status" value="1"/>
</dbReference>
<evidence type="ECO:0000256" key="2">
    <source>
        <dbReference type="ARBA" id="ARBA00007801"/>
    </source>
</evidence>
<sequence length="618" mass="69512">MQFHHNGYVSQDPRKFTAAGYGIDRADELPDEMDVLIVGSGPAGMIAAAQLSMFPEVNTRIIERRDGRLELGQADGIQSRSVETFQAFGFATEITEEAYEITEMSFWNPDPQNRDHIVRGARPIDDEHGISEFPHLIVNQARVLDYFARFAQRGPARITPDYGWTFVGLEQSTGEYPVVVTLEDSQGNPRTVRAKYVVGCDGARSRVRKSINRTLDGNQANHAWGVMDVVVDTDFPDWRTKCAIHSKAGSILHIPREGGYLCRIYVDLGVVPEGDNHKVRETPIEKIIAKANEIYAPYFIDVKMVAWHSVYEVGHRLVDAFANDPKSPRVFLTGDACHTHSAKAGQGMNVSMQDGFNIAWKLGHVLSGRAPEELLCTYHSERQPAARNLIAFDREWSTLMATPPEELEDPSILEKYYVEAEEFAAGMMTQYDQNMIVDSAEHQHLAKGFPVGKRFKSYEVLRRCDAFVQHLGHQHFADGRYRIYAFADSALPNQQSALTAWAEAMGPLVEKYTPEHGDPNDWLDIKVIYQQTNHHDYEVLDAPRLFRPFNGELCVPNWENVYNALPAEKDIFNAREISRDGAVVIVRPDQYVGAVLPLNDPAAVEAYFTKNLVPAKSS</sequence>
<dbReference type="Pfam" id="PF01494">
    <property type="entry name" value="FAD_binding_3"/>
    <property type="match status" value="1"/>
</dbReference>
<evidence type="ECO:0000256" key="4">
    <source>
        <dbReference type="ARBA" id="ARBA00022827"/>
    </source>
</evidence>
<dbReference type="GO" id="GO:0071949">
    <property type="term" value="F:FAD binding"/>
    <property type="evidence" value="ECO:0007669"/>
    <property type="project" value="InterPro"/>
</dbReference>
<dbReference type="EC" id="1.14.13.7" evidence="8"/>
<evidence type="ECO:0000313" key="8">
    <source>
        <dbReference type="EMBL" id="APT93525.1"/>
    </source>
</evidence>
<gene>
    <name evidence="8" type="ORF">CPHO_12190</name>
</gene>
<keyword evidence="4" id="KW-0274">FAD</keyword>
<dbReference type="SUPFAM" id="SSF52833">
    <property type="entry name" value="Thioredoxin-like"/>
    <property type="match status" value="1"/>
</dbReference>
<dbReference type="NCBIfam" id="NF006144">
    <property type="entry name" value="PRK08294.1"/>
    <property type="match status" value="1"/>
</dbReference>
<keyword evidence="3" id="KW-0285">Flavoprotein</keyword>
<dbReference type="Pfam" id="PF07976">
    <property type="entry name" value="Phe_hydrox_dim"/>
    <property type="match status" value="1"/>
</dbReference>
<feature type="domain" description="Phenol hydroxylase-like C-terminal dimerisation" evidence="7">
    <location>
        <begin position="429"/>
        <end position="614"/>
    </location>
</feature>
<dbReference type="PRINTS" id="PR00420">
    <property type="entry name" value="RNGMNOXGNASE"/>
</dbReference>
<dbReference type="RefSeq" id="WP_075736204.1">
    <property type="nucleotide sequence ID" value="NZ_CP009249.1"/>
</dbReference>
<dbReference type="EMBL" id="CP009249">
    <property type="protein sequence ID" value="APT93525.1"/>
    <property type="molecule type" value="Genomic_DNA"/>
</dbReference>
<dbReference type="OrthoDB" id="8670884at2"/>
<comment type="cofactor">
    <cofactor evidence="1">
        <name>FAD</name>
        <dbReference type="ChEBI" id="CHEBI:57692"/>
    </cofactor>
</comment>
<dbReference type="STRING" id="161895.CPHO_12190"/>
<dbReference type="KEGG" id="cpho:CPHO_12190"/>
<evidence type="ECO:0000259" key="6">
    <source>
        <dbReference type="Pfam" id="PF01494"/>
    </source>
</evidence>
<name>A0A1L7D5Z4_9CORY</name>
<keyword evidence="9" id="KW-1185">Reference proteome</keyword>
<dbReference type="GO" id="GO:0018662">
    <property type="term" value="F:phenol 2-monooxygenase activity"/>
    <property type="evidence" value="ECO:0007669"/>
    <property type="project" value="UniProtKB-EC"/>
</dbReference>
<dbReference type="Gene3D" id="3.30.9.10">
    <property type="entry name" value="D-Amino Acid Oxidase, subunit A, domain 2"/>
    <property type="match status" value="1"/>
</dbReference>
<reference evidence="8 9" key="1">
    <citation type="submission" date="2014-08" db="EMBL/GenBank/DDBJ databases">
        <title>Complete genome sequence of Corynebacterium phocae M408/89/1(T)(=DSM 44612(T)), isolated from the common seal (Phoca vitulina).</title>
        <authorList>
            <person name="Ruckert C."/>
            <person name="Albersmeier A."/>
            <person name="Winkler A."/>
            <person name="Kalinowski J."/>
        </authorList>
    </citation>
    <scope>NUCLEOTIDE SEQUENCE [LARGE SCALE GENOMIC DNA]</scope>
    <source>
        <strain evidence="8 9">M408/89/1</strain>
    </source>
</reference>
<accession>A0A1L7D5Z4</accession>
<dbReference type="Gene3D" id="3.40.30.20">
    <property type="match status" value="1"/>
</dbReference>
<protein>
    <submittedName>
        <fullName evidence="8">Phenol 2-monooxygenase</fullName>
        <ecNumber evidence="8">1.14.13.7</ecNumber>
    </submittedName>
</protein>
<dbReference type="InterPro" id="IPR050641">
    <property type="entry name" value="RIFMO-like"/>
</dbReference>
<dbReference type="InterPro" id="IPR012941">
    <property type="entry name" value="Phe_hydrox_C_dim_dom"/>
</dbReference>
<dbReference type="InterPro" id="IPR038220">
    <property type="entry name" value="PHOX_C_sf"/>
</dbReference>
<organism evidence="8 9">
    <name type="scientific">Corynebacterium phocae</name>
    <dbReference type="NCBI Taxonomy" id="161895"/>
    <lineage>
        <taxon>Bacteria</taxon>
        <taxon>Bacillati</taxon>
        <taxon>Actinomycetota</taxon>
        <taxon>Actinomycetes</taxon>
        <taxon>Mycobacteriales</taxon>
        <taxon>Corynebacteriaceae</taxon>
        <taxon>Corynebacterium</taxon>
    </lineage>
</organism>
<dbReference type="InterPro" id="IPR036249">
    <property type="entry name" value="Thioredoxin-like_sf"/>
</dbReference>
<proteinExistence type="inferred from homology"/>
<dbReference type="SUPFAM" id="SSF51905">
    <property type="entry name" value="FAD/NAD(P)-binding domain"/>
    <property type="match status" value="1"/>
</dbReference>
<dbReference type="AlphaFoldDB" id="A0A1L7D5Z4"/>
<dbReference type="Gene3D" id="3.50.50.60">
    <property type="entry name" value="FAD/NAD(P)-binding domain"/>
    <property type="match status" value="1"/>
</dbReference>
<evidence type="ECO:0000256" key="3">
    <source>
        <dbReference type="ARBA" id="ARBA00022630"/>
    </source>
</evidence>
<feature type="domain" description="FAD-binding" evidence="6">
    <location>
        <begin position="32"/>
        <end position="392"/>
    </location>
</feature>
<dbReference type="SUPFAM" id="SSF54373">
    <property type="entry name" value="FAD-linked reductases, C-terminal domain"/>
    <property type="match status" value="1"/>
</dbReference>
<dbReference type="InterPro" id="IPR002938">
    <property type="entry name" value="FAD-bd"/>
</dbReference>
<evidence type="ECO:0000256" key="5">
    <source>
        <dbReference type="ARBA" id="ARBA00023002"/>
    </source>
</evidence>